<gene>
    <name evidence="1" type="ORF">E2C01_035449</name>
</gene>
<reference evidence="1 2" key="1">
    <citation type="submission" date="2019-05" db="EMBL/GenBank/DDBJ databases">
        <title>Another draft genome of Portunus trituberculatus and its Hox gene families provides insights of decapod evolution.</title>
        <authorList>
            <person name="Jeong J.-H."/>
            <person name="Song I."/>
            <person name="Kim S."/>
            <person name="Choi T."/>
            <person name="Kim D."/>
            <person name="Ryu S."/>
            <person name="Kim W."/>
        </authorList>
    </citation>
    <scope>NUCLEOTIDE SEQUENCE [LARGE SCALE GENOMIC DNA]</scope>
    <source>
        <tissue evidence="1">Muscle</tissue>
    </source>
</reference>
<accession>A0A5B7F5V9</accession>
<dbReference type="EMBL" id="VSRR010005206">
    <property type="protein sequence ID" value="MPC41842.1"/>
    <property type="molecule type" value="Genomic_DNA"/>
</dbReference>
<protein>
    <submittedName>
        <fullName evidence="1">Uncharacterized protein</fullName>
    </submittedName>
</protein>
<dbReference type="AlphaFoldDB" id="A0A5B7F5V9"/>
<keyword evidence="2" id="KW-1185">Reference proteome</keyword>
<evidence type="ECO:0000313" key="1">
    <source>
        <dbReference type="EMBL" id="MPC41842.1"/>
    </source>
</evidence>
<dbReference type="Proteomes" id="UP000324222">
    <property type="component" value="Unassembled WGS sequence"/>
</dbReference>
<evidence type="ECO:0000313" key="2">
    <source>
        <dbReference type="Proteomes" id="UP000324222"/>
    </source>
</evidence>
<proteinExistence type="predicted"/>
<comment type="caution">
    <text evidence="1">The sequence shown here is derived from an EMBL/GenBank/DDBJ whole genome shotgun (WGS) entry which is preliminary data.</text>
</comment>
<sequence length="78" mass="8794">MIVCDCDYIHPLAVRLFGTNDDRSRLSKRPSTQYTSRQALRQALLRKCSSVDSTVLMWPSQTQTISKGSCRSGDGNVW</sequence>
<name>A0A5B7F5V9_PORTR</name>
<organism evidence="1 2">
    <name type="scientific">Portunus trituberculatus</name>
    <name type="common">Swimming crab</name>
    <name type="synonym">Neptunus trituberculatus</name>
    <dbReference type="NCBI Taxonomy" id="210409"/>
    <lineage>
        <taxon>Eukaryota</taxon>
        <taxon>Metazoa</taxon>
        <taxon>Ecdysozoa</taxon>
        <taxon>Arthropoda</taxon>
        <taxon>Crustacea</taxon>
        <taxon>Multicrustacea</taxon>
        <taxon>Malacostraca</taxon>
        <taxon>Eumalacostraca</taxon>
        <taxon>Eucarida</taxon>
        <taxon>Decapoda</taxon>
        <taxon>Pleocyemata</taxon>
        <taxon>Brachyura</taxon>
        <taxon>Eubrachyura</taxon>
        <taxon>Portunoidea</taxon>
        <taxon>Portunidae</taxon>
        <taxon>Portuninae</taxon>
        <taxon>Portunus</taxon>
    </lineage>
</organism>